<dbReference type="Proteomes" id="UP000317093">
    <property type="component" value="Chromosome"/>
</dbReference>
<accession>A0A518B595</accession>
<sequence>MSNPDFTNTQKSGWLAAGVAIGSIVASMFQIQLQVPIKLDLATRIVELKTRNETTEVAEETEEDCGCDDEIVKPIPFEPVVDEIWAPKPDLRPRKPAPRPVPATNDEATSRSQRNKLGGACP</sequence>
<keyword evidence="2" id="KW-0472">Membrane</keyword>
<evidence type="ECO:0000313" key="3">
    <source>
        <dbReference type="EMBL" id="QDU62147.1"/>
    </source>
</evidence>
<proteinExistence type="predicted"/>
<keyword evidence="2" id="KW-0812">Transmembrane</keyword>
<protein>
    <submittedName>
        <fullName evidence="3">Uncharacterized protein</fullName>
    </submittedName>
</protein>
<name>A0A518B595_9BACT</name>
<evidence type="ECO:0000313" key="4">
    <source>
        <dbReference type="Proteomes" id="UP000317093"/>
    </source>
</evidence>
<feature type="region of interest" description="Disordered" evidence="1">
    <location>
        <begin position="84"/>
        <end position="122"/>
    </location>
</feature>
<dbReference type="AlphaFoldDB" id="A0A518B595"/>
<keyword evidence="2" id="KW-1133">Transmembrane helix</keyword>
<keyword evidence="4" id="KW-1185">Reference proteome</keyword>
<evidence type="ECO:0000256" key="2">
    <source>
        <dbReference type="SAM" id="Phobius"/>
    </source>
</evidence>
<organism evidence="3 4">
    <name type="scientific">Kolteria novifilia</name>
    <dbReference type="NCBI Taxonomy" id="2527975"/>
    <lineage>
        <taxon>Bacteria</taxon>
        <taxon>Pseudomonadati</taxon>
        <taxon>Planctomycetota</taxon>
        <taxon>Planctomycetia</taxon>
        <taxon>Kolteriales</taxon>
        <taxon>Kolteriaceae</taxon>
        <taxon>Kolteria</taxon>
    </lineage>
</organism>
<feature type="transmembrane region" description="Helical" evidence="2">
    <location>
        <begin position="12"/>
        <end position="31"/>
    </location>
</feature>
<dbReference type="KEGG" id="knv:Pan216_30140"/>
<dbReference type="RefSeq" id="WP_145258685.1">
    <property type="nucleotide sequence ID" value="NZ_CP036279.1"/>
</dbReference>
<reference evidence="3 4" key="1">
    <citation type="submission" date="2019-02" db="EMBL/GenBank/DDBJ databases">
        <title>Deep-cultivation of Planctomycetes and their phenomic and genomic characterization uncovers novel biology.</title>
        <authorList>
            <person name="Wiegand S."/>
            <person name="Jogler M."/>
            <person name="Boedeker C."/>
            <person name="Pinto D."/>
            <person name="Vollmers J."/>
            <person name="Rivas-Marin E."/>
            <person name="Kohn T."/>
            <person name="Peeters S.H."/>
            <person name="Heuer A."/>
            <person name="Rast P."/>
            <person name="Oberbeckmann S."/>
            <person name="Bunk B."/>
            <person name="Jeske O."/>
            <person name="Meyerdierks A."/>
            <person name="Storesund J.E."/>
            <person name="Kallscheuer N."/>
            <person name="Luecker S."/>
            <person name="Lage O.M."/>
            <person name="Pohl T."/>
            <person name="Merkel B.J."/>
            <person name="Hornburger P."/>
            <person name="Mueller R.-W."/>
            <person name="Bruemmer F."/>
            <person name="Labrenz M."/>
            <person name="Spormann A.M."/>
            <person name="Op den Camp H."/>
            <person name="Overmann J."/>
            <person name="Amann R."/>
            <person name="Jetten M.S.M."/>
            <person name="Mascher T."/>
            <person name="Medema M.H."/>
            <person name="Devos D.P."/>
            <person name="Kaster A.-K."/>
            <person name="Ovreas L."/>
            <person name="Rohde M."/>
            <person name="Galperin M.Y."/>
            <person name="Jogler C."/>
        </authorList>
    </citation>
    <scope>NUCLEOTIDE SEQUENCE [LARGE SCALE GENOMIC DNA]</scope>
    <source>
        <strain evidence="3 4">Pan216</strain>
    </source>
</reference>
<evidence type="ECO:0000256" key="1">
    <source>
        <dbReference type="SAM" id="MobiDB-lite"/>
    </source>
</evidence>
<gene>
    <name evidence="3" type="ORF">Pan216_30140</name>
</gene>
<dbReference type="EMBL" id="CP036279">
    <property type="protein sequence ID" value="QDU62147.1"/>
    <property type="molecule type" value="Genomic_DNA"/>
</dbReference>